<keyword evidence="7" id="KW-0227">DNA damage</keyword>
<feature type="domain" description="Methylated-DNA-[protein]-cysteine S-methyltransferase DNA binding" evidence="13">
    <location>
        <begin position="268"/>
        <end position="356"/>
    </location>
</feature>
<name>A0A1E1JV61_9HELO</name>
<gene>
    <name evidence="14" type="ORF">RAG0_00927</name>
</gene>
<keyword evidence="15" id="KW-1185">Reference proteome</keyword>
<dbReference type="Gene3D" id="1.10.10.10">
    <property type="entry name" value="Winged helix-like DNA-binding domain superfamily/Winged helix DNA-binding domain"/>
    <property type="match status" value="1"/>
</dbReference>
<evidence type="ECO:0000313" key="15">
    <source>
        <dbReference type="Proteomes" id="UP000178912"/>
    </source>
</evidence>
<keyword evidence="5" id="KW-0489">Methyltransferase</keyword>
<dbReference type="Pfam" id="PF01035">
    <property type="entry name" value="DNA_binding_1"/>
    <property type="match status" value="1"/>
</dbReference>
<evidence type="ECO:0000256" key="5">
    <source>
        <dbReference type="ARBA" id="ARBA00022603"/>
    </source>
</evidence>
<evidence type="ECO:0000256" key="10">
    <source>
        <dbReference type="ARBA" id="ARBA00031621"/>
    </source>
</evidence>
<dbReference type="InterPro" id="IPR036388">
    <property type="entry name" value="WH-like_DNA-bd_sf"/>
</dbReference>
<dbReference type="GO" id="GO:0003908">
    <property type="term" value="F:methylated-DNA-[protein]-cysteine S-methyltransferase activity"/>
    <property type="evidence" value="ECO:0007669"/>
    <property type="project" value="UniProtKB-EC"/>
</dbReference>
<evidence type="ECO:0000256" key="6">
    <source>
        <dbReference type="ARBA" id="ARBA00022679"/>
    </source>
</evidence>
<protein>
    <recommendedName>
        <fullName evidence="4">Methylated-DNA--protein-cysteine methyltransferase</fullName>
        <ecNumber evidence="3">2.1.1.63</ecNumber>
    </recommendedName>
    <alternativeName>
        <fullName evidence="9">6-O-methylguanine-DNA methyltransferase</fullName>
    </alternativeName>
    <alternativeName>
        <fullName evidence="10">O-6-methylguanine-DNA-alkyltransferase</fullName>
    </alternativeName>
</protein>
<feature type="compositionally biased region" description="Basic and acidic residues" evidence="12">
    <location>
        <begin position="236"/>
        <end position="252"/>
    </location>
</feature>
<organism evidence="14 15">
    <name type="scientific">Rhynchosporium agropyri</name>
    <dbReference type="NCBI Taxonomy" id="914238"/>
    <lineage>
        <taxon>Eukaryota</taxon>
        <taxon>Fungi</taxon>
        <taxon>Dikarya</taxon>
        <taxon>Ascomycota</taxon>
        <taxon>Pezizomycotina</taxon>
        <taxon>Leotiomycetes</taxon>
        <taxon>Helotiales</taxon>
        <taxon>Ploettnerulaceae</taxon>
        <taxon>Rhynchosporium</taxon>
    </lineage>
</organism>
<dbReference type="PROSITE" id="PS00374">
    <property type="entry name" value="MGMT"/>
    <property type="match status" value="1"/>
</dbReference>
<proteinExistence type="inferred from homology"/>
<evidence type="ECO:0000256" key="2">
    <source>
        <dbReference type="ARBA" id="ARBA00008711"/>
    </source>
</evidence>
<evidence type="ECO:0000313" key="14">
    <source>
        <dbReference type="EMBL" id="CZS89591.1"/>
    </source>
</evidence>
<dbReference type="GO" id="GO:0006281">
    <property type="term" value="P:DNA repair"/>
    <property type="evidence" value="ECO:0007669"/>
    <property type="project" value="UniProtKB-KW"/>
</dbReference>
<evidence type="ECO:0000256" key="8">
    <source>
        <dbReference type="ARBA" id="ARBA00023204"/>
    </source>
</evidence>
<evidence type="ECO:0000256" key="3">
    <source>
        <dbReference type="ARBA" id="ARBA00011918"/>
    </source>
</evidence>
<dbReference type="NCBIfam" id="TIGR00589">
    <property type="entry name" value="ogt"/>
    <property type="match status" value="1"/>
</dbReference>
<keyword evidence="6" id="KW-0808">Transferase</keyword>
<evidence type="ECO:0000256" key="11">
    <source>
        <dbReference type="ARBA" id="ARBA00049348"/>
    </source>
</evidence>
<dbReference type="InterPro" id="IPR036217">
    <property type="entry name" value="MethylDNA_cys_MeTrfase_DNAb"/>
</dbReference>
<comment type="similarity">
    <text evidence="2">Belongs to the MGMT family.</text>
</comment>
<evidence type="ECO:0000256" key="1">
    <source>
        <dbReference type="ARBA" id="ARBA00001286"/>
    </source>
</evidence>
<dbReference type="PANTHER" id="PTHR10815">
    <property type="entry name" value="METHYLATED-DNA--PROTEIN-CYSTEINE METHYLTRANSFERASE"/>
    <property type="match status" value="1"/>
</dbReference>
<sequence length="373" mass="40918">MSDAVIANSRLPAVFKEPIACTSQPTQITPWTFEYRLQIKSQTPEQRSQQTPTPKMANKQAPLEQLQNEWKQMFQKTLPQAAQSKSPSQSSWPVHVDHCFARIILDNEIGIATPWMSVLKSPAYKNMTREQLESCIELGRKILDGEADLVELDERSLKIRGKEKKGGKKRKAGENLEGGKVKESRSKKREAEPSVTSEAEAKSSPRSAEEELDLDSGSGSGSDPKKTEPGPSNSSKPEKDVSPKSDRNKQGEDLTPYLKKIALSEKTPFQKKVLSALCQVPRGQYTTYGGIAKHLSSSARAVGNSIRNNPFAPYVPCHRVLASGGGLGGFGGSWGKKGEAGLNDDKKRKLLREEGVKFDGKGIVVGKPWEGFT</sequence>
<dbReference type="OrthoDB" id="1907495at2759"/>
<feature type="compositionally biased region" description="Basic and acidic residues" evidence="12">
    <location>
        <begin position="199"/>
        <end position="209"/>
    </location>
</feature>
<comment type="catalytic activity">
    <reaction evidence="11">
        <text>a 6-O-methyl-2'-deoxyguanosine in DNA + L-cysteinyl-[protein] = S-methyl-L-cysteinyl-[protein] + a 2'-deoxyguanosine in DNA</text>
        <dbReference type="Rhea" id="RHEA:24000"/>
        <dbReference type="Rhea" id="RHEA-COMP:10131"/>
        <dbReference type="Rhea" id="RHEA-COMP:10132"/>
        <dbReference type="Rhea" id="RHEA-COMP:11367"/>
        <dbReference type="Rhea" id="RHEA-COMP:11368"/>
        <dbReference type="ChEBI" id="CHEBI:29950"/>
        <dbReference type="ChEBI" id="CHEBI:82612"/>
        <dbReference type="ChEBI" id="CHEBI:85445"/>
        <dbReference type="ChEBI" id="CHEBI:85448"/>
        <dbReference type="EC" id="2.1.1.63"/>
    </reaction>
</comment>
<dbReference type="CDD" id="cd06445">
    <property type="entry name" value="ATase"/>
    <property type="match status" value="1"/>
</dbReference>
<dbReference type="InterPro" id="IPR001497">
    <property type="entry name" value="MethylDNA_cys_MeTrfase_AS"/>
</dbReference>
<evidence type="ECO:0000256" key="4">
    <source>
        <dbReference type="ARBA" id="ARBA00015377"/>
    </source>
</evidence>
<evidence type="ECO:0000256" key="12">
    <source>
        <dbReference type="SAM" id="MobiDB-lite"/>
    </source>
</evidence>
<evidence type="ECO:0000259" key="13">
    <source>
        <dbReference type="Pfam" id="PF01035"/>
    </source>
</evidence>
<feature type="compositionally biased region" description="Basic and acidic residues" evidence="12">
    <location>
        <begin position="172"/>
        <end position="192"/>
    </location>
</feature>
<dbReference type="EMBL" id="FJUX01000003">
    <property type="protein sequence ID" value="CZS89591.1"/>
    <property type="molecule type" value="Genomic_DNA"/>
</dbReference>
<feature type="compositionally biased region" description="Basic residues" evidence="12">
    <location>
        <begin position="162"/>
        <end position="171"/>
    </location>
</feature>
<evidence type="ECO:0000256" key="7">
    <source>
        <dbReference type="ARBA" id="ARBA00022763"/>
    </source>
</evidence>
<dbReference type="InterPro" id="IPR014048">
    <property type="entry name" value="MethylDNA_cys_MeTrfase_DNA-bd"/>
</dbReference>
<keyword evidence="8" id="KW-0234">DNA repair</keyword>
<dbReference type="GO" id="GO:0032259">
    <property type="term" value="P:methylation"/>
    <property type="evidence" value="ECO:0007669"/>
    <property type="project" value="UniProtKB-KW"/>
</dbReference>
<evidence type="ECO:0000256" key="9">
    <source>
        <dbReference type="ARBA" id="ARBA00030795"/>
    </source>
</evidence>
<comment type="catalytic activity">
    <reaction evidence="1">
        <text>a 4-O-methyl-thymidine in DNA + L-cysteinyl-[protein] = a thymidine in DNA + S-methyl-L-cysteinyl-[protein]</text>
        <dbReference type="Rhea" id="RHEA:53428"/>
        <dbReference type="Rhea" id="RHEA-COMP:10131"/>
        <dbReference type="Rhea" id="RHEA-COMP:10132"/>
        <dbReference type="Rhea" id="RHEA-COMP:13555"/>
        <dbReference type="Rhea" id="RHEA-COMP:13556"/>
        <dbReference type="ChEBI" id="CHEBI:29950"/>
        <dbReference type="ChEBI" id="CHEBI:82612"/>
        <dbReference type="ChEBI" id="CHEBI:137386"/>
        <dbReference type="ChEBI" id="CHEBI:137387"/>
        <dbReference type="EC" id="2.1.1.63"/>
    </reaction>
</comment>
<dbReference type="AlphaFoldDB" id="A0A1E1JV61"/>
<reference evidence="15" key="1">
    <citation type="submission" date="2016-03" db="EMBL/GenBank/DDBJ databases">
        <authorList>
            <person name="Guldener U."/>
        </authorList>
    </citation>
    <scope>NUCLEOTIDE SEQUENCE [LARGE SCALE GENOMIC DNA]</scope>
    <source>
        <strain evidence="15">04CH-RAC-A.6.1</strain>
    </source>
</reference>
<feature type="region of interest" description="Disordered" evidence="12">
    <location>
        <begin position="162"/>
        <end position="255"/>
    </location>
</feature>
<accession>A0A1E1JV61</accession>
<dbReference type="Proteomes" id="UP000178912">
    <property type="component" value="Unassembled WGS sequence"/>
</dbReference>
<dbReference type="SUPFAM" id="SSF46767">
    <property type="entry name" value="Methylated DNA-protein cysteine methyltransferase, C-terminal domain"/>
    <property type="match status" value="1"/>
</dbReference>
<dbReference type="PANTHER" id="PTHR10815:SF13">
    <property type="entry name" value="METHYLATED-DNA--PROTEIN-CYSTEINE METHYLTRANSFERASE"/>
    <property type="match status" value="1"/>
</dbReference>
<dbReference type="EC" id="2.1.1.63" evidence="3"/>